<dbReference type="AlphaFoldDB" id="A0A2R4MBK4"/>
<dbReference type="Proteomes" id="UP000258927">
    <property type="component" value="Chromosome"/>
</dbReference>
<sequence>MFNRSSAFIICANSAWTKSCNSVLSEIGFAHIEHITDAKALALVPFSRPLQFCFITPASDQNELKRVMRAIRGHNLDKHRFSPMIMLARSLSRRQIDDYIGLGMDDIVQFPCSLKFMGDRLKRQLCRPLKYFETDTYFGPDRRRDAEREVDHQERRKGEADYRQYLIQRDPFEGVRMLDIYDHQAAQLAGTEAEAS</sequence>
<evidence type="ECO:0000313" key="1">
    <source>
        <dbReference type="EMBL" id="AVX03266.1"/>
    </source>
</evidence>
<name>A0A2R4MBK4_9HYPH</name>
<dbReference type="KEGG" id="mmyr:MXMO3_00734"/>
<proteinExistence type="predicted"/>
<reference evidence="1 2" key="1">
    <citation type="submission" date="2017-05" db="EMBL/GenBank/DDBJ databases">
        <title>Genome Analysis of Maritalea myrionectae HL2708#5.</title>
        <authorList>
            <consortium name="Cotde Inc.-PKNU"/>
            <person name="Jang D."/>
            <person name="Oh H.-M."/>
        </authorList>
    </citation>
    <scope>NUCLEOTIDE SEQUENCE [LARGE SCALE GENOMIC DNA]</scope>
    <source>
        <strain evidence="1 2">HL2708#5</strain>
    </source>
</reference>
<gene>
    <name evidence="1" type="ORF">MXMO3_00734</name>
</gene>
<keyword evidence="2" id="KW-1185">Reference proteome</keyword>
<protein>
    <recommendedName>
        <fullName evidence="3">Response regulatory domain-containing protein</fullName>
    </recommendedName>
</protein>
<evidence type="ECO:0000313" key="2">
    <source>
        <dbReference type="Proteomes" id="UP000258927"/>
    </source>
</evidence>
<accession>A0A2R4MBK4</accession>
<dbReference type="RefSeq" id="WP_162889122.1">
    <property type="nucleotide sequence ID" value="NZ_CP021330.1"/>
</dbReference>
<organism evidence="1 2">
    <name type="scientific">Maritalea myrionectae</name>
    <dbReference type="NCBI Taxonomy" id="454601"/>
    <lineage>
        <taxon>Bacteria</taxon>
        <taxon>Pseudomonadati</taxon>
        <taxon>Pseudomonadota</taxon>
        <taxon>Alphaproteobacteria</taxon>
        <taxon>Hyphomicrobiales</taxon>
        <taxon>Devosiaceae</taxon>
        <taxon>Maritalea</taxon>
    </lineage>
</organism>
<evidence type="ECO:0008006" key="3">
    <source>
        <dbReference type="Google" id="ProtNLM"/>
    </source>
</evidence>
<dbReference type="EMBL" id="CP021330">
    <property type="protein sequence ID" value="AVX03266.1"/>
    <property type="molecule type" value="Genomic_DNA"/>
</dbReference>